<dbReference type="Proteomes" id="UP000033121">
    <property type="component" value="Unassembled WGS sequence"/>
</dbReference>
<dbReference type="GO" id="GO:0003700">
    <property type="term" value="F:DNA-binding transcription factor activity"/>
    <property type="evidence" value="ECO:0007669"/>
    <property type="project" value="InterPro"/>
</dbReference>
<dbReference type="Pfam" id="PF12833">
    <property type="entry name" value="HTH_18"/>
    <property type="match status" value="1"/>
</dbReference>
<dbReference type="PROSITE" id="PS01124">
    <property type="entry name" value="HTH_ARAC_FAMILY_2"/>
    <property type="match status" value="1"/>
</dbReference>
<keyword evidence="1" id="KW-0805">Transcription regulation</keyword>
<dbReference type="SUPFAM" id="SSF46689">
    <property type="entry name" value="Homeodomain-like"/>
    <property type="match status" value="1"/>
</dbReference>
<dbReference type="PANTHER" id="PTHR46796">
    <property type="entry name" value="HTH-TYPE TRANSCRIPTIONAL ACTIVATOR RHAS-RELATED"/>
    <property type="match status" value="1"/>
</dbReference>
<evidence type="ECO:0000313" key="6">
    <source>
        <dbReference type="Proteomes" id="UP000033121"/>
    </source>
</evidence>
<evidence type="ECO:0000256" key="2">
    <source>
        <dbReference type="ARBA" id="ARBA00023125"/>
    </source>
</evidence>
<accession>A0A0E9MY04</accession>
<evidence type="ECO:0000256" key="3">
    <source>
        <dbReference type="ARBA" id="ARBA00023163"/>
    </source>
</evidence>
<dbReference type="OrthoDB" id="323290at2"/>
<dbReference type="InterPro" id="IPR046532">
    <property type="entry name" value="DUF6597"/>
</dbReference>
<dbReference type="AlphaFoldDB" id="A0A0E9MY04"/>
<evidence type="ECO:0000313" key="5">
    <source>
        <dbReference type="EMBL" id="GAO42612.1"/>
    </source>
</evidence>
<dbReference type="Pfam" id="PF20240">
    <property type="entry name" value="DUF6597"/>
    <property type="match status" value="1"/>
</dbReference>
<evidence type="ECO:0000259" key="4">
    <source>
        <dbReference type="PROSITE" id="PS01124"/>
    </source>
</evidence>
<keyword evidence="6" id="KW-1185">Reference proteome</keyword>
<organism evidence="5 6">
    <name type="scientific">Flavihumibacter petaseus NBRC 106054</name>
    <dbReference type="NCBI Taxonomy" id="1220578"/>
    <lineage>
        <taxon>Bacteria</taxon>
        <taxon>Pseudomonadati</taxon>
        <taxon>Bacteroidota</taxon>
        <taxon>Chitinophagia</taxon>
        <taxon>Chitinophagales</taxon>
        <taxon>Chitinophagaceae</taxon>
        <taxon>Flavihumibacter</taxon>
    </lineage>
</organism>
<reference evidence="5 6" key="1">
    <citation type="submission" date="2015-04" db="EMBL/GenBank/DDBJ databases">
        <title>Whole genome shotgun sequence of Flavihumibacter petaseus NBRC 106054.</title>
        <authorList>
            <person name="Miyazawa S."/>
            <person name="Hosoyama A."/>
            <person name="Hashimoto M."/>
            <person name="Noguchi M."/>
            <person name="Tsuchikane K."/>
            <person name="Ohji S."/>
            <person name="Yamazoe A."/>
            <person name="Ichikawa N."/>
            <person name="Kimura A."/>
            <person name="Fujita N."/>
        </authorList>
    </citation>
    <scope>NUCLEOTIDE SEQUENCE [LARGE SCALE GENOMIC DNA]</scope>
    <source>
        <strain evidence="5 6">NBRC 106054</strain>
    </source>
</reference>
<evidence type="ECO:0000256" key="1">
    <source>
        <dbReference type="ARBA" id="ARBA00023015"/>
    </source>
</evidence>
<dbReference type="EMBL" id="BBWV01000001">
    <property type="protein sequence ID" value="GAO42612.1"/>
    <property type="molecule type" value="Genomic_DNA"/>
</dbReference>
<dbReference type="InterPro" id="IPR009057">
    <property type="entry name" value="Homeodomain-like_sf"/>
</dbReference>
<dbReference type="InterPro" id="IPR018060">
    <property type="entry name" value="HTH_AraC"/>
</dbReference>
<dbReference type="InterPro" id="IPR050204">
    <property type="entry name" value="AraC_XylS_family_regulators"/>
</dbReference>
<dbReference type="RefSeq" id="WP_046368267.1">
    <property type="nucleotide sequence ID" value="NZ_BBWV01000001.1"/>
</dbReference>
<proteinExistence type="predicted"/>
<dbReference type="SMART" id="SM00342">
    <property type="entry name" value="HTH_ARAC"/>
    <property type="match status" value="1"/>
</dbReference>
<gene>
    <name evidence="5" type="ORF">FPE01S_01_16270</name>
</gene>
<sequence length="258" mass="29112">METILHTYGLDNYVKNIYFFEEKVTDSHTVLPFYADGCPGIIYQTGGLNAIRLPDKKTLSTLFVYGQTIHPIELSFVGAYQMLVFQLYPFAARTFFGIHPKTLNDDCYDLAATGPAVVELLAALKASGNSDDYPVLMATFLAARLKTTSTSPQEQIRLALHLLLESGGQLSVSELCYKLHLTERTVQRLFEDQIGISPKQFAQIVQFDLSFQQVIASPAPRLTDIVFENGYADQSHFIRRFRKYTGHIPSRLMRKTDN</sequence>
<feature type="domain" description="HTH araC/xylS-type" evidence="4">
    <location>
        <begin position="154"/>
        <end position="255"/>
    </location>
</feature>
<dbReference type="Gene3D" id="1.10.10.60">
    <property type="entry name" value="Homeodomain-like"/>
    <property type="match status" value="1"/>
</dbReference>
<keyword evidence="3" id="KW-0804">Transcription</keyword>
<keyword evidence="2" id="KW-0238">DNA-binding</keyword>
<name>A0A0E9MY04_9BACT</name>
<protein>
    <submittedName>
        <fullName evidence="5">Putative AraC family transcriptional regulator</fullName>
    </submittedName>
</protein>
<comment type="caution">
    <text evidence="5">The sequence shown here is derived from an EMBL/GenBank/DDBJ whole genome shotgun (WGS) entry which is preliminary data.</text>
</comment>
<dbReference type="GO" id="GO:0043565">
    <property type="term" value="F:sequence-specific DNA binding"/>
    <property type="evidence" value="ECO:0007669"/>
    <property type="project" value="InterPro"/>
</dbReference>
<dbReference type="STRING" id="1220578.FPE01S_01_16270"/>